<reference evidence="9" key="1">
    <citation type="submission" date="2018-07" db="EMBL/GenBank/DDBJ databases">
        <title>Genome sequence of Erythrobacter strain YH-07, an antagonistic bacterium isolated from Yellow Sea.</title>
        <authorList>
            <person name="Tang T."/>
            <person name="Liu Q."/>
            <person name="Sun X."/>
        </authorList>
    </citation>
    <scope>NUCLEOTIDE SEQUENCE [LARGE SCALE GENOMIC DNA]</scope>
    <source>
        <strain evidence="9">YH-07</strain>
    </source>
</reference>
<evidence type="ECO:0000313" key="8">
    <source>
        <dbReference type="EMBL" id="AXK41866.1"/>
    </source>
</evidence>
<feature type="region of interest" description="Disordered" evidence="6">
    <location>
        <begin position="346"/>
        <end position="371"/>
    </location>
</feature>
<evidence type="ECO:0000256" key="1">
    <source>
        <dbReference type="ARBA" id="ARBA00022714"/>
    </source>
</evidence>
<name>A0A345YD64_9SPHN</name>
<dbReference type="Gene3D" id="3.90.380.10">
    <property type="entry name" value="Naphthalene 1,2-dioxygenase Alpha Subunit, Chain A, domain 1"/>
    <property type="match status" value="1"/>
</dbReference>
<accession>A0A345YD64</accession>
<gene>
    <name evidence="8" type="ORF">DVR09_05480</name>
</gene>
<keyword evidence="1" id="KW-0001">2Fe-2S</keyword>
<organism evidence="8 9">
    <name type="scientific">Erythrobacter aureus</name>
    <dbReference type="NCBI Taxonomy" id="2182384"/>
    <lineage>
        <taxon>Bacteria</taxon>
        <taxon>Pseudomonadati</taxon>
        <taxon>Pseudomonadota</taxon>
        <taxon>Alphaproteobacteria</taxon>
        <taxon>Sphingomonadales</taxon>
        <taxon>Erythrobacteraceae</taxon>
        <taxon>Erythrobacter/Porphyrobacter group</taxon>
        <taxon>Erythrobacter</taxon>
    </lineage>
</organism>
<dbReference type="InterPro" id="IPR044043">
    <property type="entry name" value="VanA_C_cat"/>
</dbReference>
<dbReference type="GO" id="GO:0051537">
    <property type="term" value="F:2 iron, 2 sulfur cluster binding"/>
    <property type="evidence" value="ECO:0007669"/>
    <property type="project" value="UniProtKB-KW"/>
</dbReference>
<keyword evidence="5" id="KW-0411">Iron-sulfur</keyword>
<dbReference type="OrthoDB" id="7388373at2"/>
<dbReference type="Gene3D" id="2.102.10.10">
    <property type="entry name" value="Rieske [2Fe-2S] iron-sulphur domain"/>
    <property type="match status" value="1"/>
</dbReference>
<dbReference type="EMBL" id="CP031357">
    <property type="protein sequence ID" value="AXK41866.1"/>
    <property type="molecule type" value="Genomic_DNA"/>
</dbReference>
<evidence type="ECO:0000313" key="9">
    <source>
        <dbReference type="Proteomes" id="UP000254508"/>
    </source>
</evidence>
<dbReference type="PANTHER" id="PTHR21266:SF60">
    <property type="entry name" value="3-KETOSTEROID-9-ALPHA-MONOOXYGENASE, OXYGENASE COMPONENT"/>
    <property type="match status" value="1"/>
</dbReference>
<evidence type="ECO:0000256" key="2">
    <source>
        <dbReference type="ARBA" id="ARBA00022723"/>
    </source>
</evidence>
<feature type="domain" description="Rieske" evidence="7">
    <location>
        <begin position="13"/>
        <end position="115"/>
    </location>
</feature>
<dbReference type="KEGG" id="err:DVR09_05480"/>
<dbReference type="InterPro" id="IPR017941">
    <property type="entry name" value="Rieske_2Fe-2S"/>
</dbReference>
<keyword evidence="2" id="KW-0479">Metal-binding</keyword>
<keyword evidence="8" id="KW-0223">Dioxygenase</keyword>
<dbReference type="PANTHER" id="PTHR21266">
    <property type="entry name" value="IRON-SULFUR DOMAIN CONTAINING PROTEIN"/>
    <property type="match status" value="1"/>
</dbReference>
<dbReference type="Proteomes" id="UP000254508">
    <property type="component" value="Chromosome"/>
</dbReference>
<evidence type="ECO:0000256" key="4">
    <source>
        <dbReference type="ARBA" id="ARBA00023004"/>
    </source>
</evidence>
<dbReference type="InterPro" id="IPR036922">
    <property type="entry name" value="Rieske_2Fe-2S_sf"/>
</dbReference>
<dbReference type="Pfam" id="PF19112">
    <property type="entry name" value="VanA_C"/>
    <property type="match status" value="1"/>
</dbReference>
<sequence>MGIISSSFVRNCWYVAGFSHDFPADRIESRKIAGDPVVLYRRSDGHLAALADRCAHRHAPLSLGRIEGDDLRCMYHGLKFSPDGTCVEIPGQDRIPDRSCVRSYPLVEKGGWVWIWMGHSDACDPGLIPPVCDFDDPEWVQSSGQLDYEAPYELINDNLLDLSHLAFVHADSFGATTGWSDRQPRHMLLDRGIRVERWIEAAPPIPPLPQLSASDTVDIRSCYEFHIPGIFLMRTSFHRTGAAKAANWGDPVDEELFAHYSCQSVTPIDMRRSRTLFSWGPGAAFGDRAMAQQMIAMADHAFREDKVIIEAQFANLDEESGVPMLATQADKPLTIFRGIMQKARNRERDGSVAEAAQAAVPTEVPPMAQAS</sequence>
<dbReference type="RefSeq" id="WP_115416052.1">
    <property type="nucleotide sequence ID" value="NZ_CP031357.1"/>
</dbReference>
<dbReference type="AlphaFoldDB" id="A0A345YD64"/>
<dbReference type="SUPFAM" id="SSF55961">
    <property type="entry name" value="Bet v1-like"/>
    <property type="match status" value="1"/>
</dbReference>
<dbReference type="SUPFAM" id="SSF50022">
    <property type="entry name" value="ISP domain"/>
    <property type="match status" value="1"/>
</dbReference>
<evidence type="ECO:0000256" key="3">
    <source>
        <dbReference type="ARBA" id="ARBA00023002"/>
    </source>
</evidence>
<keyword evidence="3" id="KW-0560">Oxidoreductase</keyword>
<evidence type="ECO:0000256" key="6">
    <source>
        <dbReference type="SAM" id="MobiDB-lite"/>
    </source>
</evidence>
<evidence type="ECO:0000256" key="5">
    <source>
        <dbReference type="ARBA" id="ARBA00023014"/>
    </source>
</evidence>
<keyword evidence="9" id="KW-1185">Reference proteome</keyword>
<proteinExistence type="predicted"/>
<dbReference type="InterPro" id="IPR050584">
    <property type="entry name" value="Cholesterol_7-desaturase"/>
</dbReference>
<dbReference type="GO" id="GO:0046872">
    <property type="term" value="F:metal ion binding"/>
    <property type="evidence" value="ECO:0007669"/>
    <property type="project" value="UniProtKB-KW"/>
</dbReference>
<evidence type="ECO:0000259" key="7">
    <source>
        <dbReference type="PROSITE" id="PS51296"/>
    </source>
</evidence>
<dbReference type="PROSITE" id="PS51296">
    <property type="entry name" value="RIESKE"/>
    <property type="match status" value="1"/>
</dbReference>
<protein>
    <submittedName>
        <fullName evidence="8">Aromatic ring-hydroxylating dioxygenase subunit alpha</fullName>
    </submittedName>
</protein>
<keyword evidence="4" id="KW-0408">Iron</keyword>
<dbReference type="Pfam" id="PF00355">
    <property type="entry name" value="Rieske"/>
    <property type="match status" value="1"/>
</dbReference>
<dbReference type="GO" id="GO:0051213">
    <property type="term" value="F:dioxygenase activity"/>
    <property type="evidence" value="ECO:0007669"/>
    <property type="project" value="UniProtKB-KW"/>
</dbReference>